<organism evidence="1">
    <name type="scientific">Ixodes ricinus</name>
    <name type="common">Common tick</name>
    <name type="synonym">Acarus ricinus</name>
    <dbReference type="NCBI Taxonomy" id="34613"/>
    <lineage>
        <taxon>Eukaryota</taxon>
        <taxon>Metazoa</taxon>
        <taxon>Ecdysozoa</taxon>
        <taxon>Arthropoda</taxon>
        <taxon>Chelicerata</taxon>
        <taxon>Arachnida</taxon>
        <taxon>Acari</taxon>
        <taxon>Parasitiformes</taxon>
        <taxon>Ixodida</taxon>
        <taxon>Ixodoidea</taxon>
        <taxon>Ixodidae</taxon>
        <taxon>Ixodinae</taxon>
        <taxon>Ixodes</taxon>
    </lineage>
</organism>
<dbReference type="AlphaFoldDB" id="A0A6B0UAJ2"/>
<name>A0A6B0UAJ2_IXORI</name>
<protein>
    <submittedName>
        <fullName evidence="1">Putative secreted protein</fullName>
    </submittedName>
</protein>
<reference evidence="1" key="1">
    <citation type="submission" date="2019-12" db="EMBL/GenBank/DDBJ databases">
        <title>An insight into the sialome of adult female Ixodes ricinus ticks feeding for 6 days.</title>
        <authorList>
            <person name="Perner J."/>
            <person name="Ribeiro J.M.C."/>
        </authorList>
    </citation>
    <scope>NUCLEOTIDE SEQUENCE</scope>
    <source>
        <strain evidence="1">Semi-engorged</strain>
        <tissue evidence="1">Salivary glands</tissue>
    </source>
</reference>
<sequence length="88" mass="10103">MPMVLTWRLLKRTLEITVMGAICQARCILVLEMCRMTLKCKKAKAYCRTMDQAGVDPVMRVRFQPTPSRQNHQIMSNQTKSLAAILHP</sequence>
<evidence type="ECO:0000313" key="1">
    <source>
        <dbReference type="EMBL" id="MXU85954.1"/>
    </source>
</evidence>
<dbReference type="EMBL" id="GIFC01003871">
    <property type="protein sequence ID" value="MXU85954.1"/>
    <property type="molecule type" value="Transcribed_RNA"/>
</dbReference>
<accession>A0A6B0UAJ2</accession>
<proteinExistence type="predicted"/>